<name>A0A6C0BJ80_9ZZZZ</name>
<feature type="region of interest" description="Disordered" evidence="1">
    <location>
        <begin position="179"/>
        <end position="206"/>
    </location>
</feature>
<dbReference type="EMBL" id="MN739160">
    <property type="protein sequence ID" value="QHS91393.1"/>
    <property type="molecule type" value="Genomic_DNA"/>
</dbReference>
<feature type="compositionally biased region" description="Basic residues" evidence="1">
    <location>
        <begin position="188"/>
        <end position="206"/>
    </location>
</feature>
<evidence type="ECO:0000256" key="1">
    <source>
        <dbReference type="SAM" id="MobiDB-lite"/>
    </source>
</evidence>
<organism evidence="2">
    <name type="scientific">viral metagenome</name>
    <dbReference type="NCBI Taxonomy" id="1070528"/>
    <lineage>
        <taxon>unclassified sequences</taxon>
        <taxon>metagenomes</taxon>
        <taxon>organismal metagenomes</taxon>
    </lineage>
</organism>
<reference evidence="2" key="1">
    <citation type="journal article" date="2020" name="Nature">
        <title>Giant virus diversity and host interactions through global metagenomics.</title>
        <authorList>
            <person name="Schulz F."/>
            <person name="Roux S."/>
            <person name="Paez-Espino D."/>
            <person name="Jungbluth S."/>
            <person name="Walsh D.A."/>
            <person name="Denef V.J."/>
            <person name="McMahon K.D."/>
            <person name="Konstantinidis K.T."/>
            <person name="Eloe-Fadrosh E.A."/>
            <person name="Kyrpides N.C."/>
            <person name="Woyke T."/>
        </authorList>
    </citation>
    <scope>NUCLEOTIDE SEQUENCE</scope>
    <source>
        <strain evidence="2">GVMAG-M-3300013004-44</strain>
    </source>
</reference>
<protein>
    <submittedName>
        <fullName evidence="2">Uncharacterized protein</fullName>
    </submittedName>
</protein>
<dbReference type="AlphaFoldDB" id="A0A6C0BJ80"/>
<proteinExistence type="predicted"/>
<accession>A0A6C0BJ80</accession>
<evidence type="ECO:0000313" key="2">
    <source>
        <dbReference type="EMBL" id="QHS91393.1"/>
    </source>
</evidence>
<sequence>MNSSYPHTSGIIDNLIKVDGVEYKLDPKILEFHGDRFKIIKNTGSIPKSGGSPTFKPTLVIVYQDGILFTGEPEGIFDKAFTFLSNKKQWKQLLFADMQSMNVRVNDLNIHMKDNKQYILKINDSQNVKTNEIEWESFICCLYEKVKNKNIANLRNEFKDDTKPKNYYRYSPFKCIRPISSPNMGGQRKTKRSKRSKKCKRRTRRS</sequence>